<organism evidence="1 2">
    <name type="scientific">Shewanella zhuhaiensis</name>
    <dbReference type="NCBI Taxonomy" id="2919576"/>
    <lineage>
        <taxon>Bacteria</taxon>
        <taxon>Pseudomonadati</taxon>
        <taxon>Pseudomonadota</taxon>
        <taxon>Gammaproteobacteria</taxon>
        <taxon>Alteromonadales</taxon>
        <taxon>Shewanellaceae</taxon>
        <taxon>Shewanella</taxon>
    </lineage>
</organism>
<dbReference type="RefSeq" id="WP_240590602.1">
    <property type="nucleotide sequence ID" value="NZ_JAKUDL010000002.1"/>
</dbReference>
<sequence length="107" mass="11568">MYIAGPISSAPDIEAARYAFHLAAAVQEELGCEVFNPATLPKGLLEPQYMSICLSMLMCADKLYLLDGYEQSSGALTEIALAKKLDIQITYQEGTDHEVALIGLRGS</sequence>
<dbReference type="InterPro" id="IPR025518">
    <property type="entry name" value="DUF4406"/>
</dbReference>
<proteinExistence type="predicted"/>
<dbReference type="Pfam" id="PF14359">
    <property type="entry name" value="DUF4406"/>
    <property type="match status" value="1"/>
</dbReference>
<evidence type="ECO:0000313" key="1">
    <source>
        <dbReference type="EMBL" id="MCH4294211.1"/>
    </source>
</evidence>
<dbReference type="Gene3D" id="3.40.50.10400">
    <property type="entry name" value="Hypothetical protein PA1492"/>
    <property type="match status" value="1"/>
</dbReference>
<dbReference type="EMBL" id="JAKUDL010000002">
    <property type="protein sequence ID" value="MCH4294211.1"/>
    <property type="molecule type" value="Genomic_DNA"/>
</dbReference>
<protein>
    <submittedName>
        <fullName evidence="1">DUF4406 domain-containing protein</fullName>
    </submittedName>
</protein>
<accession>A0AAJ1BGE5</accession>
<keyword evidence="2" id="KW-1185">Reference proteome</keyword>
<reference evidence="1 2" key="1">
    <citation type="submission" date="2022-02" db="EMBL/GenBank/DDBJ databases">
        <title>The genome sequence of Shewanella sp. 3B26.</title>
        <authorList>
            <person name="Du J."/>
        </authorList>
    </citation>
    <scope>NUCLEOTIDE SEQUENCE [LARGE SCALE GENOMIC DNA]</scope>
    <source>
        <strain evidence="1 2">3B26</strain>
    </source>
</reference>
<dbReference type="SUPFAM" id="SSF52309">
    <property type="entry name" value="N-(deoxy)ribosyltransferase-like"/>
    <property type="match status" value="1"/>
</dbReference>
<dbReference type="Proteomes" id="UP001297581">
    <property type="component" value="Unassembled WGS sequence"/>
</dbReference>
<gene>
    <name evidence="1" type="ORF">MJ923_07820</name>
</gene>
<name>A0AAJ1BGE5_9GAMM</name>
<dbReference type="AlphaFoldDB" id="A0AAJ1BGE5"/>
<evidence type="ECO:0000313" key="2">
    <source>
        <dbReference type="Proteomes" id="UP001297581"/>
    </source>
</evidence>
<comment type="caution">
    <text evidence="1">The sequence shown here is derived from an EMBL/GenBank/DDBJ whole genome shotgun (WGS) entry which is preliminary data.</text>
</comment>